<dbReference type="InterPro" id="IPR000620">
    <property type="entry name" value="EamA_dom"/>
</dbReference>
<feature type="transmembrane region" description="Helical" evidence="5">
    <location>
        <begin position="276"/>
        <end position="297"/>
    </location>
</feature>
<evidence type="ECO:0000256" key="1">
    <source>
        <dbReference type="ARBA" id="ARBA00004141"/>
    </source>
</evidence>
<proteinExistence type="predicted"/>
<feature type="domain" description="EamA" evidence="6">
    <location>
        <begin position="159"/>
        <end position="291"/>
    </location>
</feature>
<dbReference type="AlphaFoldDB" id="A0A327L746"/>
<feature type="domain" description="EamA" evidence="6">
    <location>
        <begin position="16"/>
        <end position="145"/>
    </location>
</feature>
<feature type="transmembrane region" description="Helical" evidence="5">
    <location>
        <begin position="189"/>
        <end position="206"/>
    </location>
</feature>
<feature type="transmembrane region" description="Helical" evidence="5">
    <location>
        <begin position="251"/>
        <end position="270"/>
    </location>
</feature>
<feature type="transmembrane region" description="Helical" evidence="5">
    <location>
        <begin position="43"/>
        <end position="60"/>
    </location>
</feature>
<feature type="transmembrane region" description="Helical" evidence="5">
    <location>
        <begin position="132"/>
        <end position="151"/>
    </location>
</feature>
<organism evidence="7 8">
    <name type="scientific">Rhodoplanes roseus</name>
    <dbReference type="NCBI Taxonomy" id="29409"/>
    <lineage>
        <taxon>Bacteria</taxon>
        <taxon>Pseudomonadati</taxon>
        <taxon>Pseudomonadota</taxon>
        <taxon>Alphaproteobacteria</taxon>
        <taxon>Hyphomicrobiales</taxon>
        <taxon>Nitrobacteraceae</taxon>
        <taxon>Rhodoplanes</taxon>
    </lineage>
</organism>
<keyword evidence="8" id="KW-1185">Reference proteome</keyword>
<feature type="transmembrane region" description="Helical" evidence="5">
    <location>
        <begin position="218"/>
        <end position="239"/>
    </location>
</feature>
<dbReference type="PANTHER" id="PTHR32322">
    <property type="entry name" value="INNER MEMBRANE TRANSPORTER"/>
    <property type="match status" value="1"/>
</dbReference>
<dbReference type="Pfam" id="PF00892">
    <property type="entry name" value="EamA"/>
    <property type="match status" value="2"/>
</dbReference>
<dbReference type="SUPFAM" id="SSF103481">
    <property type="entry name" value="Multidrug resistance efflux transporter EmrE"/>
    <property type="match status" value="2"/>
</dbReference>
<feature type="transmembrane region" description="Helical" evidence="5">
    <location>
        <begin position="12"/>
        <end position="31"/>
    </location>
</feature>
<evidence type="ECO:0000313" key="8">
    <source>
        <dbReference type="Proteomes" id="UP000249130"/>
    </source>
</evidence>
<evidence type="ECO:0000256" key="5">
    <source>
        <dbReference type="SAM" id="Phobius"/>
    </source>
</evidence>
<gene>
    <name evidence="7" type="ORF">CH341_02235</name>
</gene>
<protein>
    <submittedName>
        <fullName evidence="7">EamA family transporter</fullName>
    </submittedName>
</protein>
<keyword evidence="4 5" id="KW-0472">Membrane</keyword>
<dbReference type="EMBL" id="NPEX01000008">
    <property type="protein sequence ID" value="RAI45743.1"/>
    <property type="molecule type" value="Genomic_DNA"/>
</dbReference>
<accession>A0A327L746</accession>
<evidence type="ECO:0000313" key="7">
    <source>
        <dbReference type="EMBL" id="RAI45743.1"/>
    </source>
</evidence>
<evidence type="ECO:0000256" key="2">
    <source>
        <dbReference type="ARBA" id="ARBA00022692"/>
    </source>
</evidence>
<evidence type="ECO:0000256" key="3">
    <source>
        <dbReference type="ARBA" id="ARBA00022989"/>
    </source>
</evidence>
<dbReference type="Proteomes" id="UP000249130">
    <property type="component" value="Unassembled WGS sequence"/>
</dbReference>
<dbReference type="OrthoDB" id="9810556at2"/>
<dbReference type="PANTHER" id="PTHR32322:SF9">
    <property type="entry name" value="AMINO-ACID METABOLITE EFFLUX PUMP-RELATED"/>
    <property type="match status" value="1"/>
</dbReference>
<sequence>MRQPALLTMSPGDWAMLVALSTLWGASYYFAKVAVAEIPPMTISLVRVVVAAPIMLALCWRAGELRQMPRYWVPFLVMGFLSNAAAFALISWSQIRIGSGLAAVLNATTPLFAIVLAHLTTRDDRITPARSVGLLLGLIGVAVMIGPGAMAGFGGHIGGELACLLAAFLYAVGAIYARRYKHLSPNVMGGGQAVAAIVLMLPPVLLLDQPWTFGVPSWATIAALLALGAFSTALAYVLYFRVLSRAGATNTLLVTFLIPVSAMLLGTVLMDERLELHQIAGMLGIAAGLLAIDGRIWRAFVAWRGRRNNS</sequence>
<evidence type="ECO:0000259" key="6">
    <source>
        <dbReference type="Pfam" id="PF00892"/>
    </source>
</evidence>
<dbReference type="RefSeq" id="WP_111417406.1">
    <property type="nucleotide sequence ID" value="NZ_NPEX01000008.1"/>
</dbReference>
<keyword evidence="2 5" id="KW-0812">Transmembrane</keyword>
<dbReference type="InterPro" id="IPR037185">
    <property type="entry name" value="EmrE-like"/>
</dbReference>
<keyword evidence="3 5" id="KW-1133">Transmembrane helix</keyword>
<feature type="transmembrane region" description="Helical" evidence="5">
    <location>
        <begin position="157"/>
        <end position="177"/>
    </location>
</feature>
<dbReference type="InterPro" id="IPR050638">
    <property type="entry name" value="AA-Vitamin_Transporters"/>
</dbReference>
<feature type="transmembrane region" description="Helical" evidence="5">
    <location>
        <begin position="72"/>
        <end position="95"/>
    </location>
</feature>
<dbReference type="GO" id="GO:0016020">
    <property type="term" value="C:membrane"/>
    <property type="evidence" value="ECO:0007669"/>
    <property type="project" value="UniProtKB-SubCell"/>
</dbReference>
<reference evidence="7 8" key="1">
    <citation type="submission" date="2017-07" db="EMBL/GenBank/DDBJ databases">
        <title>Draft Genome Sequences of Select Purple Nonsulfur Bacteria.</title>
        <authorList>
            <person name="Lasarre B."/>
            <person name="Mckinlay J.B."/>
        </authorList>
    </citation>
    <scope>NUCLEOTIDE SEQUENCE [LARGE SCALE GENOMIC DNA]</scope>
    <source>
        <strain evidence="7 8">DSM 5909</strain>
    </source>
</reference>
<comment type="caution">
    <text evidence="7">The sequence shown here is derived from an EMBL/GenBank/DDBJ whole genome shotgun (WGS) entry which is preliminary data.</text>
</comment>
<evidence type="ECO:0000256" key="4">
    <source>
        <dbReference type="ARBA" id="ARBA00023136"/>
    </source>
</evidence>
<name>A0A327L746_9BRAD</name>
<feature type="transmembrane region" description="Helical" evidence="5">
    <location>
        <begin position="101"/>
        <end position="120"/>
    </location>
</feature>
<comment type="subcellular location">
    <subcellularLocation>
        <location evidence="1">Membrane</location>
        <topology evidence="1">Multi-pass membrane protein</topology>
    </subcellularLocation>
</comment>